<keyword evidence="8 11" id="KW-1133">Transmembrane helix</keyword>
<dbReference type="STRING" id="869754.A0A1A0HG34"/>
<dbReference type="InterPro" id="IPR026777">
    <property type="entry name" value="PRM1"/>
</dbReference>
<dbReference type="RefSeq" id="XP_018713442.1">
    <property type="nucleotide sequence ID" value="XM_018856480.1"/>
</dbReference>
<keyword evidence="9 11" id="KW-0472">Membrane</keyword>
<dbReference type="EMBL" id="LXTC01000001">
    <property type="protein sequence ID" value="OBA22961.1"/>
    <property type="molecule type" value="Genomic_DNA"/>
</dbReference>
<comment type="similarity">
    <text evidence="3 11">Belongs to the PRM1 family.</text>
</comment>
<dbReference type="GO" id="GO:0005886">
    <property type="term" value="C:plasma membrane"/>
    <property type="evidence" value="ECO:0007669"/>
    <property type="project" value="UniProtKB-SubCell"/>
</dbReference>
<evidence type="ECO:0000256" key="4">
    <source>
        <dbReference type="ARBA" id="ARBA00017621"/>
    </source>
</evidence>
<accession>A0A1A0HG34</accession>
<evidence type="ECO:0000313" key="12">
    <source>
        <dbReference type="EMBL" id="OBA22961.1"/>
    </source>
</evidence>
<evidence type="ECO:0000256" key="5">
    <source>
        <dbReference type="ARBA" id="ARBA00022475"/>
    </source>
</evidence>
<dbReference type="GO" id="GO:0043332">
    <property type="term" value="C:mating projection tip"/>
    <property type="evidence" value="ECO:0007669"/>
    <property type="project" value="UniProtKB-UniRule"/>
</dbReference>
<sequence>MRHYLNLAETLLQAWLDQTLIFLVLATLKVYFFSSALISMISAVSESSMPLCRQLELLASDLEQAPAQMSRITSLVLATLAANTHNLVEKLVYLLAAIAKSIISLLLELYLGTLTCLITALVQGTLDLVSDILEDITLFVQNAINTVLDEFNSALSGLSSVINTVTTAVSAVESLFSSSDESSLTSDIDTVNLTVSSLSNITIPTSWIGDIDDLANDIPDFEDVLSNVLSLLTSPITELTQSFANASFNFTLNDTLLSQSANATQSMCDEYESVLDSAISATRSMADYIVLGLCIGIVLYTVVAWVFSYFRMRKQSLLFEALSKIDTPEEVGNSIGHFEHGFMGIFTSRWKPEFQWLYSYLTTSNLRMCLLVGLLGWLVVLLQFVTLQQTTKILGQLLTGGTLSSQTKGQLIDEFSQYLDDAQISLDDAVDEVNEALFSSIHNTSSVILDKLDFFQTSVNDTINVVFGSSFLASPLRTIIYCTIGRKVDTIEKGLQWIESNTIFEAPSLESSYMEEVFESSTPDVSNVLLSVADNVISAVQKVIQGQKKALWKEFFISTAFVGVWFLYLLLGLALLANRKFVASDPDPRLDSQAISWPTQLCEEAQREYSYPFNNPYVVSNNGKHIDGRSIVSDLPSLTAEIRNPEPHRHEMM</sequence>
<proteinExistence type="inferred from homology"/>
<organism evidence="12 13">
    <name type="scientific">Metschnikowia bicuspidata var. bicuspidata NRRL YB-4993</name>
    <dbReference type="NCBI Taxonomy" id="869754"/>
    <lineage>
        <taxon>Eukaryota</taxon>
        <taxon>Fungi</taxon>
        <taxon>Dikarya</taxon>
        <taxon>Ascomycota</taxon>
        <taxon>Saccharomycotina</taxon>
        <taxon>Pichiomycetes</taxon>
        <taxon>Metschnikowiaceae</taxon>
        <taxon>Metschnikowia</taxon>
    </lineage>
</organism>
<keyword evidence="13" id="KW-1185">Reference proteome</keyword>
<evidence type="ECO:0000256" key="6">
    <source>
        <dbReference type="ARBA" id="ARBA00022692"/>
    </source>
</evidence>
<keyword evidence="7 11" id="KW-0184">Conjugation</keyword>
<evidence type="ECO:0000256" key="10">
    <source>
        <dbReference type="ARBA" id="ARBA00023180"/>
    </source>
</evidence>
<gene>
    <name evidence="12" type="ORF">METBIDRAFT_34513</name>
</gene>
<name>A0A1A0HG34_9ASCO</name>
<dbReference type="PANTHER" id="PTHR31030">
    <property type="entry name" value="PLASMA MEMBRANE FUSION PROTEIN PRM1"/>
    <property type="match status" value="1"/>
</dbReference>
<evidence type="ECO:0000256" key="3">
    <source>
        <dbReference type="ARBA" id="ARBA00010780"/>
    </source>
</evidence>
<comment type="function">
    <text evidence="1 11">Involved in cell fusion during mating by stabilizing the plasma membrane fusion event.</text>
</comment>
<protein>
    <recommendedName>
        <fullName evidence="4 11">Plasma membrane fusion protein PRM1</fullName>
    </recommendedName>
</protein>
<comment type="caution">
    <text evidence="11">Lacks conserved residue(s) required for the propagation of feature annotation.</text>
</comment>
<evidence type="ECO:0000256" key="8">
    <source>
        <dbReference type="ARBA" id="ARBA00022989"/>
    </source>
</evidence>
<feature type="transmembrane region" description="Helical" evidence="11">
    <location>
        <begin position="555"/>
        <end position="577"/>
    </location>
</feature>
<evidence type="ECO:0000256" key="1">
    <source>
        <dbReference type="ARBA" id="ARBA00002512"/>
    </source>
</evidence>
<dbReference type="AlphaFoldDB" id="A0A1A0HG34"/>
<keyword evidence="10" id="KW-0325">Glycoprotein</keyword>
<feature type="transmembrane region" description="Helical" evidence="11">
    <location>
        <begin position="20"/>
        <end position="44"/>
    </location>
</feature>
<dbReference type="GO" id="GO:0032220">
    <property type="term" value="P:plasma membrane fusion involved in cytogamy"/>
    <property type="evidence" value="ECO:0007669"/>
    <property type="project" value="TreeGrafter"/>
</dbReference>
<dbReference type="Proteomes" id="UP000092555">
    <property type="component" value="Unassembled WGS sequence"/>
</dbReference>
<evidence type="ECO:0000256" key="2">
    <source>
        <dbReference type="ARBA" id="ARBA00004651"/>
    </source>
</evidence>
<dbReference type="OrthoDB" id="5356111at2759"/>
<feature type="transmembrane region" description="Helical" evidence="11">
    <location>
        <begin position="288"/>
        <end position="310"/>
    </location>
</feature>
<evidence type="ECO:0000256" key="7">
    <source>
        <dbReference type="ARBA" id="ARBA00022971"/>
    </source>
</evidence>
<evidence type="ECO:0000256" key="11">
    <source>
        <dbReference type="RuleBase" id="RU366035"/>
    </source>
</evidence>
<evidence type="ECO:0000256" key="9">
    <source>
        <dbReference type="ARBA" id="ARBA00023136"/>
    </source>
</evidence>
<comment type="subcellular location">
    <subcellularLocation>
        <location evidence="2 11">Cell membrane</location>
        <topology evidence="2 11">Multi-pass membrane protein</topology>
    </subcellularLocation>
</comment>
<keyword evidence="6 11" id="KW-0812">Transmembrane</keyword>
<dbReference type="PANTHER" id="PTHR31030:SF1">
    <property type="entry name" value="PLASMA MEMBRANE FUSION PROTEIN PRM1"/>
    <property type="match status" value="1"/>
</dbReference>
<keyword evidence="5 11" id="KW-1003">Cell membrane</keyword>
<dbReference type="GeneID" id="30029456"/>
<feature type="transmembrane region" description="Helical" evidence="11">
    <location>
        <begin position="365"/>
        <end position="387"/>
    </location>
</feature>
<reference evidence="12 13" key="1">
    <citation type="submission" date="2016-05" db="EMBL/GenBank/DDBJ databases">
        <title>Comparative genomics of biotechnologically important yeasts.</title>
        <authorList>
            <consortium name="DOE Joint Genome Institute"/>
            <person name="Riley R."/>
            <person name="Haridas S."/>
            <person name="Wolfe K.H."/>
            <person name="Lopes M.R."/>
            <person name="Hittinger C.T."/>
            <person name="Goker M."/>
            <person name="Salamov A."/>
            <person name="Wisecaver J."/>
            <person name="Long T.M."/>
            <person name="Aerts A.L."/>
            <person name="Barry K."/>
            <person name="Choi C."/>
            <person name="Clum A."/>
            <person name="Coughlan A.Y."/>
            <person name="Deshpande S."/>
            <person name="Douglass A.P."/>
            <person name="Hanson S.J."/>
            <person name="Klenk H.-P."/>
            <person name="LaButti K."/>
            <person name="Lapidus A."/>
            <person name="Lindquist E."/>
            <person name="Lipzen A."/>
            <person name="Meier-kolthoff J.P."/>
            <person name="Ohm R.A."/>
            <person name="Otillar R.P."/>
            <person name="Pangilinan J."/>
            <person name="Peng Y."/>
            <person name="Rokas A."/>
            <person name="Rosa C.A."/>
            <person name="Scheuner C."/>
            <person name="Sibirny A.A."/>
            <person name="Slot J.C."/>
            <person name="Stielow J.B."/>
            <person name="Sun H."/>
            <person name="Kurtzman C.P."/>
            <person name="Blackwell M."/>
            <person name="Grigoriev I.V."/>
            <person name="Jeffries T.W."/>
        </authorList>
    </citation>
    <scope>NUCLEOTIDE SEQUENCE [LARGE SCALE GENOMIC DNA]</scope>
    <source>
        <strain evidence="12 13">NRRL YB-4993</strain>
    </source>
</reference>
<evidence type="ECO:0000313" key="13">
    <source>
        <dbReference type="Proteomes" id="UP000092555"/>
    </source>
</evidence>
<comment type="caution">
    <text evidence="12">The sequence shown here is derived from an EMBL/GenBank/DDBJ whole genome shotgun (WGS) entry which is preliminary data.</text>
</comment>